<organism evidence="3">
    <name type="scientific">Granulicella tundricola (strain ATCC BAA-1859 / DSM 23138 / MP5ACTX9)</name>
    <dbReference type="NCBI Taxonomy" id="1198114"/>
    <lineage>
        <taxon>Bacteria</taxon>
        <taxon>Pseudomonadati</taxon>
        <taxon>Acidobacteriota</taxon>
        <taxon>Terriglobia</taxon>
        <taxon>Terriglobales</taxon>
        <taxon>Acidobacteriaceae</taxon>
        <taxon>Granulicella</taxon>
    </lineage>
</organism>
<evidence type="ECO:0000256" key="1">
    <source>
        <dbReference type="SAM" id="SignalP"/>
    </source>
</evidence>
<dbReference type="SUPFAM" id="SSF56925">
    <property type="entry name" value="OMPA-like"/>
    <property type="match status" value="1"/>
</dbReference>
<dbReference type="EMBL" id="CP002480">
    <property type="protein sequence ID" value="ADW67570.1"/>
    <property type="molecule type" value="Genomic_DNA"/>
</dbReference>
<proteinExistence type="predicted"/>
<dbReference type="PROSITE" id="PS51257">
    <property type="entry name" value="PROKAR_LIPOPROTEIN"/>
    <property type="match status" value="1"/>
</dbReference>
<dbReference type="InterPro" id="IPR011250">
    <property type="entry name" value="OMP/PagP_B-barrel"/>
</dbReference>
<dbReference type="RefSeq" id="WP_013578898.1">
    <property type="nucleotide sequence ID" value="NC_015064.1"/>
</dbReference>
<feature type="signal peptide" evidence="1">
    <location>
        <begin position="1"/>
        <end position="18"/>
    </location>
</feature>
<gene>
    <name evidence="2" type="ordered locus">AciX9_0498</name>
</gene>
<evidence type="ECO:0000313" key="2">
    <source>
        <dbReference type="EMBL" id="ADW67570.1"/>
    </source>
</evidence>
<feature type="chain" id="PRO_5003234155" description="Outer membrane protein beta-barrel domain-containing protein" evidence="1">
    <location>
        <begin position="19"/>
        <end position="226"/>
    </location>
</feature>
<dbReference type="Proteomes" id="UP000000343">
    <property type="component" value="Chromosome"/>
</dbReference>
<dbReference type="PaxDb" id="1198114-AciX9_0498"/>
<sequence length="226" mass="24225">MRLITTALLFASASIACAQTSTPPNPCAANVSSSLPESSGCMPLTYKPADGGPERTIMVPVEYIYPQGHSVPVPPTASRLLEFQAGVFGAYNTADYGTTGNIDAGVYASLMARHFGIQVDAADTVDSRAGVREAYVVAGPRFQMRYKPLTIYAKAQAGVARFSATPAPRLNNKDTSAVEQFGGGVEINATRNLRIRVVDYSYQIWPEFNPRNLSPQIVSAGVAFHF</sequence>
<accession>E8WY31</accession>
<evidence type="ECO:0000313" key="3">
    <source>
        <dbReference type="Proteomes" id="UP000000343"/>
    </source>
</evidence>
<dbReference type="AlphaFoldDB" id="E8WY31"/>
<protein>
    <recommendedName>
        <fullName evidence="4">Outer membrane protein beta-barrel domain-containing protein</fullName>
    </recommendedName>
</protein>
<dbReference type="Gene3D" id="2.40.160.20">
    <property type="match status" value="1"/>
</dbReference>
<keyword evidence="1" id="KW-0732">Signal</keyword>
<name>E8WY31_GRATM</name>
<evidence type="ECO:0008006" key="4">
    <source>
        <dbReference type="Google" id="ProtNLM"/>
    </source>
</evidence>
<keyword evidence="3" id="KW-1185">Reference proteome</keyword>
<dbReference type="HOGENOM" id="CLU_1223309_0_0_0"/>
<dbReference type="OrthoDB" id="115259at2"/>
<dbReference type="KEGG" id="acm:AciX9_0498"/>
<reference evidence="3" key="1">
    <citation type="submission" date="2011-01" db="EMBL/GenBank/DDBJ databases">
        <title>Complete sequence of chromosome of Acidobacterium sp. MP5ACTX9.</title>
        <authorList>
            <consortium name="US DOE Joint Genome Institute"/>
            <person name="Lucas S."/>
            <person name="Copeland A."/>
            <person name="Lapidus A."/>
            <person name="Cheng J.-F."/>
            <person name="Goodwin L."/>
            <person name="Pitluck S."/>
            <person name="Teshima H."/>
            <person name="Detter J.C."/>
            <person name="Han C."/>
            <person name="Tapia R."/>
            <person name="Land M."/>
            <person name="Hauser L."/>
            <person name="Kyrpides N."/>
            <person name="Ivanova N."/>
            <person name="Ovchinnikova G."/>
            <person name="Pagani I."/>
            <person name="Rawat S.R."/>
            <person name="Mannisto M."/>
            <person name="Haggblom M.M."/>
            <person name="Woyke T."/>
        </authorList>
    </citation>
    <scope>NUCLEOTIDE SEQUENCE [LARGE SCALE GENOMIC DNA]</scope>
    <source>
        <strain evidence="3">MP5ACTX9</strain>
    </source>
</reference>